<gene>
    <name evidence="2" type="ORF">AVEN_8761_1</name>
</gene>
<reference evidence="2 3" key="1">
    <citation type="journal article" date="2019" name="Sci. Rep.">
        <title>Orb-weaving spider Araneus ventricosus genome elucidates the spidroin gene catalogue.</title>
        <authorList>
            <person name="Kono N."/>
            <person name="Nakamura H."/>
            <person name="Ohtoshi R."/>
            <person name="Moran D.A.P."/>
            <person name="Shinohara A."/>
            <person name="Yoshida Y."/>
            <person name="Fujiwara M."/>
            <person name="Mori M."/>
            <person name="Tomita M."/>
            <person name="Arakawa K."/>
        </authorList>
    </citation>
    <scope>NUCLEOTIDE SEQUENCE [LARGE SCALE GENOMIC DNA]</scope>
</reference>
<accession>A0A4Y2SXT4</accession>
<name>A0A4Y2SXT4_ARAVE</name>
<dbReference type="EMBL" id="BGPR01024373">
    <property type="protein sequence ID" value="GBN92420.1"/>
    <property type="molecule type" value="Genomic_DNA"/>
</dbReference>
<dbReference type="AlphaFoldDB" id="A0A4Y2SXT4"/>
<feature type="region of interest" description="Disordered" evidence="1">
    <location>
        <begin position="164"/>
        <end position="184"/>
    </location>
</feature>
<keyword evidence="3" id="KW-1185">Reference proteome</keyword>
<comment type="caution">
    <text evidence="2">The sequence shown here is derived from an EMBL/GenBank/DDBJ whole genome shotgun (WGS) entry which is preliminary data.</text>
</comment>
<sequence length="184" mass="20319">MSNLQIEDVYSFEGMFEKEDIVFCSSLPNQNSLAKIYANAPRRSRSTSDLYLTQQESQTGSQTVKDNSTNSLLSKLRKIVNTKKGTKSYLTIPLLNEANHIIDLIETNINDLSSQVTHKPIDVVVAQACAPRVLKAHSPEQIDATIQTSPSFNRSGPNIAKKIICGSPQRPYPETTTNSHSPLS</sequence>
<protein>
    <submittedName>
        <fullName evidence="2">Uncharacterized protein</fullName>
    </submittedName>
</protein>
<evidence type="ECO:0000313" key="2">
    <source>
        <dbReference type="EMBL" id="GBN92420.1"/>
    </source>
</evidence>
<organism evidence="2 3">
    <name type="scientific">Araneus ventricosus</name>
    <name type="common">Orbweaver spider</name>
    <name type="synonym">Epeira ventricosa</name>
    <dbReference type="NCBI Taxonomy" id="182803"/>
    <lineage>
        <taxon>Eukaryota</taxon>
        <taxon>Metazoa</taxon>
        <taxon>Ecdysozoa</taxon>
        <taxon>Arthropoda</taxon>
        <taxon>Chelicerata</taxon>
        <taxon>Arachnida</taxon>
        <taxon>Araneae</taxon>
        <taxon>Araneomorphae</taxon>
        <taxon>Entelegynae</taxon>
        <taxon>Araneoidea</taxon>
        <taxon>Araneidae</taxon>
        <taxon>Araneus</taxon>
    </lineage>
</organism>
<evidence type="ECO:0000256" key="1">
    <source>
        <dbReference type="SAM" id="MobiDB-lite"/>
    </source>
</evidence>
<feature type="compositionally biased region" description="Polar residues" evidence="1">
    <location>
        <begin position="174"/>
        <end position="184"/>
    </location>
</feature>
<proteinExistence type="predicted"/>
<dbReference type="Proteomes" id="UP000499080">
    <property type="component" value="Unassembled WGS sequence"/>
</dbReference>
<evidence type="ECO:0000313" key="3">
    <source>
        <dbReference type="Proteomes" id="UP000499080"/>
    </source>
</evidence>